<evidence type="ECO:0000313" key="2">
    <source>
        <dbReference type="EMBL" id="GGM62166.1"/>
    </source>
</evidence>
<dbReference type="GO" id="GO:0008199">
    <property type="term" value="F:ferric iron binding"/>
    <property type="evidence" value="ECO:0007669"/>
    <property type="project" value="InterPro"/>
</dbReference>
<dbReference type="InterPro" id="IPR009078">
    <property type="entry name" value="Ferritin-like_SF"/>
</dbReference>
<sequence>MEAYATLAASMREHVGLAKELGDEATVELLQDRLEDLEDDANDIEDFLADDTLVTGGSR</sequence>
<reference evidence="2" key="2">
    <citation type="submission" date="2020-09" db="EMBL/GenBank/DDBJ databases">
        <authorList>
            <person name="Sun Q."/>
            <person name="Ohkuma M."/>
        </authorList>
    </citation>
    <scope>NUCLEOTIDE SEQUENCE</scope>
    <source>
        <strain evidence="2">JCM 16108</strain>
    </source>
</reference>
<organism evidence="2 3">
    <name type="scientific">Halarchaeum rubridurum</name>
    <dbReference type="NCBI Taxonomy" id="489911"/>
    <lineage>
        <taxon>Archaea</taxon>
        <taxon>Methanobacteriati</taxon>
        <taxon>Methanobacteriota</taxon>
        <taxon>Stenosarchaea group</taxon>
        <taxon>Halobacteria</taxon>
        <taxon>Halobacteriales</taxon>
        <taxon>Halobacteriaceae</taxon>
    </lineage>
</organism>
<keyword evidence="3" id="KW-1185">Reference proteome</keyword>
<dbReference type="EMBL" id="BMOO01000002">
    <property type="protein sequence ID" value="GGM62166.1"/>
    <property type="molecule type" value="Genomic_DNA"/>
</dbReference>
<dbReference type="AlphaFoldDB" id="A0A830FYV3"/>
<proteinExistence type="predicted"/>
<dbReference type="SUPFAM" id="SSF47240">
    <property type="entry name" value="Ferritin-like"/>
    <property type="match status" value="1"/>
</dbReference>
<feature type="domain" description="Ferritin/DPS" evidence="1">
    <location>
        <begin position="2"/>
        <end position="51"/>
    </location>
</feature>
<dbReference type="Gene3D" id="1.20.1260.10">
    <property type="match status" value="1"/>
</dbReference>
<protein>
    <recommendedName>
        <fullName evidence="1">Ferritin/DPS domain-containing protein</fullName>
    </recommendedName>
</protein>
<dbReference type="InterPro" id="IPR012347">
    <property type="entry name" value="Ferritin-like"/>
</dbReference>
<accession>A0A830FYV3</accession>
<dbReference type="Proteomes" id="UP000614609">
    <property type="component" value="Unassembled WGS sequence"/>
</dbReference>
<dbReference type="InterPro" id="IPR008331">
    <property type="entry name" value="Ferritin_DPS_dom"/>
</dbReference>
<evidence type="ECO:0000259" key="1">
    <source>
        <dbReference type="Pfam" id="PF00210"/>
    </source>
</evidence>
<name>A0A830FYV3_9EURY</name>
<gene>
    <name evidence="2" type="ORF">GCM10009017_10300</name>
</gene>
<comment type="caution">
    <text evidence="2">The sequence shown here is derived from an EMBL/GenBank/DDBJ whole genome shotgun (WGS) entry which is preliminary data.</text>
</comment>
<dbReference type="Pfam" id="PF00210">
    <property type="entry name" value="Ferritin"/>
    <property type="match status" value="1"/>
</dbReference>
<reference evidence="2" key="1">
    <citation type="journal article" date="2014" name="Int. J. Syst. Evol. Microbiol.">
        <title>Complete genome sequence of Corynebacterium casei LMG S-19264T (=DSM 44701T), isolated from a smear-ripened cheese.</title>
        <authorList>
            <consortium name="US DOE Joint Genome Institute (JGI-PGF)"/>
            <person name="Walter F."/>
            <person name="Albersmeier A."/>
            <person name="Kalinowski J."/>
            <person name="Ruckert C."/>
        </authorList>
    </citation>
    <scope>NUCLEOTIDE SEQUENCE</scope>
    <source>
        <strain evidence="2">JCM 16108</strain>
    </source>
</reference>
<evidence type="ECO:0000313" key="3">
    <source>
        <dbReference type="Proteomes" id="UP000614609"/>
    </source>
</evidence>